<evidence type="ECO:0000256" key="1">
    <source>
        <dbReference type="SAM" id="Phobius"/>
    </source>
</evidence>
<protein>
    <submittedName>
        <fullName evidence="2">Uncharacterized protein</fullName>
    </submittedName>
</protein>
<reference evidence="2 3" key="1">
    <citation type="submission" date="2017-12" db="EMBL/GenBank/DDBJ databases">
        <authorList>
            <person name="Hurst M.R.H."/>
        </authorList>
    </citation>
    <scope>NUCLEOTIDE SEQUENCE [LARGE SCALE GENOMIC DNA]</scope>
    <source>
        <strain evidence="2 3">TH11417</strain>
    </source>
</reference>
<feature type="transmembrane region" description="Helical" evidence="1">
    <location>
        <begin position="6"/>
        <end position="26"/>
    </location>
</feature>
<evidence type="ECO:0000313" key="3">
    <source>
        <dbReference type="Proteomes" id="UP000238956"/>
    </source>
</evidence>
<keyword evidence="1" id="KW-1133">Transmembrane helix</keyword>
<evidence type="ECO:0000313" key="2">
    <source>
        <dbReference type="EMBL" id="AUW96255.1"/>
    </source>
</evidence>
<keyword evidence="1" id="KW-0812">Transmembrane</keyword>
<accession>A0A2L0D371</accession>
<organism evidence="2 3">
    <name type="scientific">Streptococcus pluranimalium</name>
    <dbReference type="NCBI Taxonomy" id="82348"/>
    <lineage>
        <taxon>Bacteria</taxon>
        <taxon>Bacillati</taxon>
        <taxon>Bacillota</taxon>
        <taxon>Bacilli</taxon>
        <taxon>Lactobacillales</taxon>
        <taxon>Streptococcaceae</taxon>
        <taxon>Streptococcus</taxon>
    </lineage>
</organism>
<proteinExistence type="predicted"/>
<gene>
    <name evidence="2" type="ORF">C0J00_03545</name>
</gene>
<dbReference type="KEGG" id="splr:C0J00_03545"/>
<sequence>MEDVIFSLLMLIFFIGILYLPARAMLKVNKKIGYNYSVKFLNVSDVPELKDDAQLRKYLRVVTHSDNAYVVQSKWNDKKLREYLMTNYHLTKQQIVVQSVQASGPLGML</sequence>
<name>A0A2L0D371_9STRE</name>
<dbReference type="RefSeq" id="WP_104967590.1">
    <property type="nucleotide sequence ID" value="NZ_CP025536.1"/>
</dbReference>
<dbReference type="Proteomes" id="UP000238956">
    <property type="component" value="Chromosome"/>
</dbReference>
<dbReference type="OrthoDB" id="2236472at2"/>
<reference evidence="2 3" key="2">
    <citation type="submission" date="2018-02" db="EMBL/GenBank/DDBJ databases">
        <title>Whole genome sequencing analysis of Streptococcus pluranimalium isolated from cattle infected mastitis in China.</title>
        <authorList>
            <person name="Zhang J.-R."/>
            <person name="Hu G.-Z."/>
        </authorList>
    </citation>
    <scope>NUCLEOTIDE SEQUENCE [LARGE SCALE GENOMIC DNA]</scope>
    <source>
        <strain evidence="2 3">TH11417</strain>
    </source>
</reference>
<dbReference type="GeneID" id="98392985"/>
<keyword evidence="3" id="KW-1185">Reference proteome</keyword>
<keyword evidence="1" id="KW-0472">Membrane</keyword>
<dbReference type="EMBL" id="CP025536">
    <property type="protein sequence ID" value="AUW96255.1"/>
    <property type="molecule type" value="Genomic_DNA"/>
</dbReference>
<dbReference type="AlphaFoldDB" id="A0A2L0D371"/>